<dbReference type="PROSITE" id="PS51257">
    <property type="entry name" value="PROKAR_LIPOPROTEIN"/>
    <property type="match status" value="1"/>
</dbReference>
<dbReference type="KEGG" id="pbor:BSF38_04105"/>
<reference evidence="5" key="1">
    <citation type="submission" date="2016-12" db="EMBL/GenBank/DDBJ databases">
        <title>Comparative genomics of four Isosphaeraceae planctomycetes: a common pool of plasmids and glycoside hydrolase genes.</title>
        <authorList>
            <person name="Ivanova A."/>
        </authorList>
    </citation>
    <scope>NUCLEOTIDE SEQUENCE [LARGE SCALE GENOMIC DNA]</scope>
    <source>
        <strain evidence="5">PX4</strain>
    </source>
</reference>
<dbReference type="Proteomes" id="UP000186309">
    <property type="component" value="Chromosome"/>
</dbReference>
<dbReference type="InterPro" id="IPR019734">
    <property type="entry name" value="TPR_rpt"/>
</dbReference>
<dbReference type="InterPro" id="IPR050498">
    <property type="entry name" value="Ycf3"/>
</dbReference>
<dbReference type="Gene3D" id="1.25.40.10">
    <property type="entry name" value="Tetratricopeptide repeat domain"/>
    <property type="match status" value="2"/>
</dbReference>
<dbReference type="EMBL" id="CP019082">
    <property type="protein sequence ID" value="APW62557.1"/>
    <property type="molecule type" value="Genomic_DNA"/>
</dbReference>
<dbReference type="InterPro" id="IPR011990">
    <property type="entry name" value="TPR-like_helical_dom_sf"/>
</dbReference>
<dbReference type="RefSeq" id="WP_076348743.1">
    <property type="nucleotide sequence ID" value="NZ_CP019082.1"/>
</dbReference>
<evidence type="ECO:0000256" key="3">
    <source>
        <dbReference type="PROSITE-ProRule" id="PRU00339"/>
    </source>
</evidence>
<protein>
    <submittedName>
        <fullName evidence="4">Lipopolysaccharide assembly protein B</fullName>
    </submittedName>
</protein>
<sequence>MRRGALIVLLSGLLGLLPVISGCGWTNTRRPSLKDVPTPEQAAQAQAFSERAQEAVDRGDLELAKVELTRLVAISPRSPEGHQRLGRVFEQQNRVDEAEACYSRALQLDPDYVGALIGMGRVEVLRGNPQSALKRFETAIEIEPHEATAHLALGAVFESLGRTGEAQAAYFRSLENDPLLGEASRRIAALQIARNEADQALARLDQTIELAPGDAEALLLRGRAHLALRHITPAIVDLRAAAVRLPNRPDVHFNLALALEAASQPGDALKSAEQALQLAPDYADARDLSQRLRR</sequence>
<dbReference type="OrthoDB" id="9813357at2"/>
<dbReference type="Pfam" id="PF00515">
    <property type="entry name" value="TPR_1"/>
    <property type="match status" value="1"/>
</dbReference>
<feature type="repeat" description="TPR" evidence="3">
    <location>
        <begin position="79"/>
        <end position="112"/>
    </location>
</feature>
<keyword evidence="2 3" id="KW-0802">TPR repeat</keyword>
<dbReference type="PANTHER" id="PTHR44858">
    <property type="entry name" value="TETRATRICOPEPTIDE REPEAT PROTEIN 6"/>
    <property type="match status" value="1"/>
</dbReference>
<keyword evidence="1" id="KW-0677">Repeat</keyword>
<gene>
    <name evidence="4" type="primary">lapB_2</name>
    <name evidence="4" type="ORF">BSF38_04105</name>
</gene>
<dbReference type="AlphaFoldDB" id="A0A1U7CUD7"/>
<dbReference type="PROSITE" id="PS50293">
    <property type="entry name" value="TPR_REGION"/>
    <property type="match status" value="1"/>
</dbReference>
<organism evidence="4 5">
    <name type="scientific">Paludisphaera borealis</name>
    <dbReference type="NCBI Taxonomy" id="1387353"/>
    <lineage>
        <taxon>Bacteria</taxon>
        <taxon>Pseudomonadati</taxon>
        <taxon>Planctomycetota</taxon>
        <taxon>Planctomycetia</taxon>
        <taxon>Isosphaerales</taxon>
        <taxon>Isosphaeraceae</taxon>
        <taxon>Paludisphaera</taxon>
    </lineage>
</organism>
<proteinExistence type="predicted"/>
<feature type="repeat" description="TPR" evidence="3">
    <location>
        <begin position="113"/>
        <end position="146"/>
    </location>
</feature>
<accession>A0A1U7CUD7</accession>
<dbReference type="SUPFAM" id="SSF48452">
    <property type="entry name" value="TPR-like"/>
    <property type="match status" value="1"/>
</dbReference>
<keyword evidence="5" id="KW-1185">Reference proteome</keyword>
<evidence type="ECO:0000256" key="2">
    <source>
        <dbReference type="ARBA" id="ARBA00022803"/>
    </source>
</evidence>
<dbReference type="STRING" id="1387353.BSF38_04105"/>
<dbReference type="PROSITE" id="PS50005">
    <property type="entry name" value="TPR"/>
    <property type="match status" value="2"/>
</dbReference>
<evidence type="ECO:0000256" key="1">
    <source>
        <dbReference type="ARBA" id="ARBA00022737"/>
    </source>
</evidence>
<dbReference type="SMART" id="SM00028">
    <property type="entry name" value="TPR"/>
    <property type="match status" value="7"/>
</dbReference>
<evidence type="ECO:0000313" key="4">
    <source>
        <dbReference type="EMBL" id="APW62557.1"/>
    </source>
</evidence>
<evidence type="ECO:0000313" key="5">
    <source>
        <dbReference type="Proteomes" id="UP000186309"/>
    </source>
</evidence>
<dbReference type="Pfam" id="PF13432">
    <property type="entry name" value="TPR_16"/>
    <property type="match status" value="2"/>
</dbReference>
<dbReference type="PANTHER" id="PTHR44858:SF1">
    <property type="entry name" value="UDP-N-ACETYLGLUCOSAMINE--PEPTIDE N-ACETYLGLUCOSAMINYLTRANSFERASE SPINDLY-RELATED"/>
    <property type="match status" value="1"/>
</dbReference>
<name>A0A1U7CUD7_9BACT</name>